<dbReference type="InterPro" id="IPR016032">
    <property type="entry name" value="Sig_transdc_resp-reg_C-effctor"/>
</dbReference>
<dbReference type="EMBL" id="FNNJ01000001">
    <property type="protein sequence ID" value="SDW27726.1"/>
    <property type="molecule type" value="Genomic_DNA"/>
</dbReference>
<dbReference type="STRING" id="762486.SAMN05444411_101409"/>
<organism evidence="2 3">
    <name type="scientific">Lutibacter oricola</name>
    <dbReference type="NCBI Taxonomy" id="762486"/>
    <lineage>
        <taxon>Bacteria</taxon>
        <taxon>Pseudomonadati</taxon>
        <taxon>Bacteroidota</taxon>
        <taxon>Flavobacteriia</taxon>
        <taxon>Flavobacteriales</taxon>
        <taxon>Flavobacteriaceae</taxon>
        <taxon>Lutibacter</taxon>
    </lineage>
</organism>
<accession>A0A1H2S875</accession>
<evidence type="ECO:0000256" key="1">
    <source>
        <dbReference type="SAM" id="Phobius"/>
    </source>
</evidence>
<name>A0A1H2S875_9FLAO</name>
<dbReference type="AlphaFoldDB" id="A0A1H2S875"/>
<protein>
    <submittedName>
        <fullName evidence="2">Uncharacterized protein</fullName>
    </submittedName>
</protein>
<dbReference type="SUPFAM" id="SSF46894">
    <property type="entry name" value="C-terminal effector domain of the bipartite response regulators"/>
    <property type="match status" value="1"/>
</dbReference>
<feature type="transmembrane region" description="Helical" evidence="1">
    <location>
        <begin position="313"/>
        <end position="333"/>
    </location>
</feature>
<dbReference type="SMART" id="SM00028">
    <property type="entry name" value="TPR"/>
    <property type="match status" value="5"/>
</dbReference>
<keyword evidence="1" id="KW-1133">Transmembrane helix</keyword>
<gene>
    <name evidence="2" type="ORF">SAMN05444411_101409</name>
</gene>
<dbReference type="GO" id="GO:0006355">
    <property type="term" value="P:regulation of DNA-templated transcription"/>
    <property type="evidence" value="ECO:0007669"/>
    <property type="project" value="InterPro"/>
</dbReference>
<keyword evidence="3" id="KW-1185">Reference proteome</keyword>
<keyword evidence="1" id="KW-0812">Transmembrane</keyword>
<evidence type="ECO:0000313" key="2">
    <source>
        <dbReference type="EMBL" id="SDW27726.1"/>
    </source>
</evidence>
<reference evidence="2 3" key="1">
    <citation type="submission" date="2016-10" db="EMBL/GenBank/DDBJ databases">
        <authorList>
            <person name="de Groot N.N."/>
        </authorList>
    </citation>
    <scope>NUCLEOTIDE SEQUENCE [LARGE SCALE GENOMIC DNA]</scope>
    <source>
        <strain evidence="2 3">DSM 24956</strain>
    </source>
</reference>
<dbReference type="Proteomes" id="UP000199595">
    <property type="component" value="Unassembled WGS sequence"/>
</dbReference>
<dbReference type="Gene3D" id="1.25.40.10">
    <property type="entry name" value="Tetratricopeptide repeat domain"/>
    <property type="match status" value="2"/>
</dbReference>
<dbReference type="SUPFAM" id="SSF48452">
    <property type="entry name" value="TPR-like"/>
    <property type="match status" value="2"/>
</dbReference>
<evidence type="ECO:0000313" key="3">
    <source>
        <dbReference type="Proteomes" id="UP000199595"/>
    </source>
</evidence>
<proteinExistence type="predicted"/>
<dbReference type="GO" id="GO:0003677">
    <property type="term" value="F:DNA binding"/>
    <property type="evidence" value="ECO:0007669"/>
    <property type="project" value="InterPro"/>
</dbReference>
<sequence length="486" mass="56766">MIQLNTNDAYEYFKKGAKYFIEKGDTINYLRCTTNLSDIEMRRGNFTIAFDLLFDVLPITNQISNKKSSIEIHSLLGILYGIYEKDSIALQHTKMAHNLSVHNIKTKLKSNDSIISSYLDVAVRYIEMKSYKKALQYLDSCYIINNSQKRLHFVDAHYGFIYTKQGNYPKAKEYFTNLAPFFENRKLGFQSSIYYFLAELKSKLKQSDSAIYYYKKSIKSIDSFQSNLKLKPIILEKLADAYLIKNNHKLAFSSLKEAKVISDSLYNTQSKQNKVLFEIKNKYKEDLIEKEIQIVAQNNLIASNNKAKFRLKLIIGILILLVIIGFIAFRLIYRMKRLKHQRNLEKQKNESILEIKNKELTTNALQLIEKEHAVIELLDTLKINDPEKFKVLNSKYKHSNKKIWNDFHLRFTQTNSTFYKLLNELYPELTSTDLKHCALIKLNFDSKEMSHLLGISLNSVHVARSRIRKKIGLKRNESLSNHLSKL</sequence>
<dbReference type="InterPro" id="IPR019734">
    <property type="entry name" value="TPR_rpt"/>
</dbReference>
<dbReference type="InterPro" id="IPR011990">
    <property type="entry name" value="TPR-like_helical_dom_sf"/>
</dbReference>
<dbReference type="RefSeq" id="WP_090119204.1">
    <property type="nucleotide sequence ID" value="NZ_FNNJ01000001.1"/>
</dbReference>
<dbReference type="OrthoDB" id="1523128at2"/>
<keyword evidence="1" id="KW-0472">Membrane</keyword>